<evidence type="ECO:0000256" key="1">
    <source>
        <dbReference type="ARBA" id="ARBA00004651"/>
    </source>
</evidence>
<dbReference type="Gene3D" id="2.70.150.10">
    <property type="entry name" value="Calcium-transporting ATPase, cytoplasmic transduction domain A"/>
    <property type="match status" value="1"/>
</dbReference>
<keyword evidence="6 19" id="KW-0479">Metal-binding</keyword>
<evidence type="ECO:0000256" key="8">
    <source>
        <dbReference type="ARBA" id="ARBA00022741"/>
    </source>
</evidence>
<dbReference type="InterPro" id="IPR027256">
    <property type="entry name" value="P-typ_ATPase_IB"/>
</dbReference>
<dbReference type="CDD" id="cd02094">
    <property type="entry name" value="P-type_ATPase_Cu-like"/>
    <property type="match status" value="1"/>
</dbReference>
<evidence type="ECO:0000313" key="22">
    <source>
        <dbReference type="Proteomes" id="UP001560267"/>
    </source>
</evidence>
<dbReference type="NCBIfam" id="TIGR01525">
    <property type="entry name" value="ATPase-IB_hvy"/>
    <property type="match status" value="1"/>
</dbReference>
<dbReference type="PRINTS" id="PR00943">
    <property type="entry name" value="CUATPASE"/>
</dbReference>
<dbReference type="SFLD" id="SFLDG00002">
    <property type="entry name" value="C1.7:_P-type_atpase_like"/>
    <property type="match status" value="1"/>
</dbReference>
<sequence>MNTTSTADRTPRVDLVIEGMTCASCVRRVENALSKVPGVMGASVNLATETAEVELEQPIDTDLLIGAVSSAGYGAHLPTLKVTGRDLIVLEVNGMTCASCVRRVENALSKVPGVTGASVNLATETAEVELEQPIDTDLLIGAVSSAGYGAEIVGASQTLEEASLARQAKRKAELGARRTRLLVGAVLSVGVLVIGYGFPGKVWSDPVELVLSTPVYLWVGWIFHRTTIKNARHGAVNMDTLVSLGSTVAYAYSLVATLFLSSKPTYFDVASLIITLISLGKYLELTARSHAGESLEALMTLRPVKAHLLARADSVVEGDRTNAADVPVDALRVGDLVLVRPGEAVPTDGAVVEGSSSLDESLVTGESMPVVRGPGDAVVGGSINSLTPLVMRVTRTGDETILAQVVAAVQKAQLEKSKVQTLADSVSAVFVPVIIAISLVTFVGWMLSGHDALSSLMPAVAVLVIACPCALGLATPVATLVGTTKGAQRGILLSGGDSLEVAKYIKAIVLDKTGTLTLGQPRVVQQIVLDGFDLAEVLAIAATLEAGSEHPLARAIVEAGFRYLADNQPIILKEHRVEPGMGVYGRSGGGSEHEYLIGSLLYLQSHGVDVDISGYRLDEELDEHASLVALAIDGEVGLLLGIADPVRPDAKVGIERLQHLGLKVILASGDRAEVAKNVASDLRMDDVYFELRPQDKADLVVKMKERYGVVAMVGDGINDAPALARADVGIAVGSGTAIAMSVADMTIVHGDVSAIADAIALSRATRRIIWQNLGWALGYNLLLVPLAAFGQVPPILAALAMATSSVSVVANSLRLRRFKMGIDSSVPSEDEHMKETVSGGHVG</sequence>
<keyword evidence="5 19" id="KW-0812">Transmembrane</keyword>
<keyword evidence="14" id="KW-0186">Copper</keyword>
<dbReference type="Pfam" id="PF00122">
    <property type="entry name" value="E1-E2_ATPase"/>
    <property type="match status" value="1"/>
</dbReference>
<evidence type="ECO:0000256" key="19">
    <source>
        <dbReference type="RuleBase" id="RU362081"/>
    </source>
</evidence>
<evidence type="ECO:0000256" key="5">
    <source>
        <dbReference type="ARBA" id="ARBA00022692"/>
    </source>
</evidence>
<comment type="caution">
    <text evidence="21">The sequence shown here is derived from an EMBL/GenBank/DDBJ whole genome shotgun (WGS) entry which is preliminary data.</text>
</comment>
<evidence type="ECO:0000256" key="2">
    <source>
        <dbReference type="ARBA" id="ARBA00006024"/>
    </source>
</evidence>
<keyword evidence="19" id="KW-1003">Cell membrane</keyword>
<keyword evidence="12" id="KW-1278">Translocase</keyword>
<name>A0ABV3Y581_9ACTN</name>
<dbReference type="InterPro" id="IPR008250">
    <property type="entry name" value="ATPase_P-typ_transduc_dom_A_sf"/>
</dbReference>
<evidence type="ECO:0000256" key="17">
    <source>
        <dbReference type="ARBA" id="ARBA00029719"/>
    </source>
</evidence>
<dbReference type="InterPro" id="IPR059000">
    <property type="entry name" value="ATPase_P-type_domA"/>
</dbReference>
<dbReference type="InterPro" id="IPR006122">
    <property type="entry name" value="HMA_Cu_ion-bd"/>
</dbReference>
<keyword evidence="4" id="KW-0813">Transport</keyword>
<keyword evidence="9" id="KW-0187">Copper transport</keyword>
<keyword evidence="15" id="KW-0406">Ion transport</keyword>
<dbReference type="RefSeq" id="WP_369084919.1">
    <property type="nucleotide sequence ID" value="NZ_JBFSHR010000075.1"/>
</dbReference>
<keyword evidence="22" id="KW-1185">Reference proteome</keyword>
<organism evidence="21 22">
    <name type="scientific">Ferrimicrobium acidiphilum</name>
    <dbReference type="NCBI Taxonomy" id="121039"/>
    <lineage>
        <taxon>Bacteria</taxon>
        <taxon>Bacillati</taxon>
        <taxon>Actinomycetota</taxon>
        <taxon>Acidimicrobiia</taxon>
        <taxon>Acidimicrobiales</taxon>
        <taxon>Acidimicrobiaceae</taxon>
        <taxon>Ferrimicrobium</taxon>
    </lineage>
</organism>
<keyword evidence="7" id="KW-0677">Repeat</keyword>
<feature type="domain" description="HMA" evidence="20">
    <location>
        <begin position="86"/>
        <end position="151"/>
    </location>
</feature>
<dbReference type="NCBIfam" id="TIGR00003">
    <property type="entry name" value="copper ion binding protein"/>
    <property type="match status" value="2"/>
</dbReference>
<gene>
    <name evidence="21" type="ORF">AB6A68_12865</name>
</gene>
<dbReference type="PANTHER" id="PTHR43520:SF8">
    <property type="entry name" value="P-TYPE CU(+) TRANSPORTER"/>
    <property type="match status" value="1"/>
</dbReference>
<dbReference type="InterPro" id="IPR017969">
    <property type="entry name" value="Heavy-metal-associated_CS"/>
</dbReference>
<evidence type="ECO:0000256" key="10">
    <source>
        <dbReference type="ARBA" id="ARBA00022840"/>
    </source>
</evidence>
<accession>A0ABV3Y581</accession>
<evidence type="ECO:0000256" key="11">
    <source>
        <dbReference type="ARBA" id="ARBA00022842"/>
    </source>
</evidence>
<dbReference type="Pfam" id="PF00702">
    <property type="entry name" value="Hydrolase"/>
    <property type="match status" value="1"/>
</dbReference>
<dbReference type="InterPro" id="IPR006121">
    <property type="entry name" value="HMA_dom"/>
</dbReference>
<evidence type="ECO:0000256" key="9">
    <source>
        <dbReference type="ARBA" id="ARBA00022796"/>
    </source>
</evidence>
<feature type="transmembrane region" description="Helical" evidence="19">
    <location>
        <begin position="210"/>
        <end position="228"/>
    </location>
</feature>
<dbReference type="InterPro" id="IPR036163">
    <property type="entry name" value="HMA_dom_sf"/>
</dbReference>
<dbReference type="InterPro" id="IPR036412">
    <property type="entry name" value="HAD-like_sf"/>
</dbReference>
<evidence type="ECO:0000256" key="18">
    <source>
        <dbReference type="ARBA" id="ARBA00033239"/>
    </source>
</evidence>
<dbReference type="SFLD" id="SFLDS00003">
    <property type="entry name" value="Haloacid_Dehalogenase"/>
    <property type="match status" value="1"/>
</dbReference>
<dbReference type="InterPro" id="IPR023299">
    <property type="entry name" value="ATPase_P-typ_cyto_dom_N"/>
</dbReference>
<evidence type="ECO:0000256" key="13">
    <source>
        <dbReference type="ARBA" id="ARBA00022989"/>
    </source>
</evidence>
<evidence type="ECO:0000256" key="4">
    <source>
        <dbReference type="ARBA" id="ARBA00022448"/>
    </source>
</evidence>
<dbReference type="SUPFAM" id="SSF56784">
    <property type="entry name" value="HAD-like"/>
    <property type="match status" value="1"/>
</dbReference>
<evidence type="ECO:0000256" key="15">
    <source>
        <dbReference type="ARBA" id="ARBA00023065"/>
    </source>
</evidence>
<feature type="transmembrane region" description="Helical" evidence="19">
    <location>
        <begin position="240"/>
        <end position="260"/>
    </location>
</feature>
<dbReference type="InterPro" id="IPR018303">
    <property type="entry name" value="ATPase_P-typ_P_site"/>
</dbReference>
<keyword evidence="16 19" id="KW-0472">Membrane</keyword>
<dbReference type="InterPro" id="IPR023298">
    <property type="entry name" value="ATPase_P-typ_TM_dom_sf"/>
</dbReference>
<dbReference type="Pfam" id="PF00403">
    <property type="entry name" value="HMA"/>
    <property type="match status" value="2"/>
</dbReference>
<dbReference type="InterPro" id="IPR001757">
    <property type="entry name" value="P_typ_ATPase"/>
</dbReference>
<proteinExistence type="inferred from homology"/>
<evidence type="ECO:0000259" key="20">
    <source>
        <dbReference type="PROSITE" id="PS50846"/>
    </source>
</evidence>
<keyword evidence="8 19" id="KW-0547">Nucleotide-binding</keyword>
<keyword evidence="13 19" id="KW-1133">Transmembrane helix</keyword>
<keyword evidence="11" id="KW-0460">Magnesium</keyword>
<feature type="transmembrane region" description="Helical" evidence="19">
    <location>
        <begin position="769"/>
        <end position="789"/>
    </location>
</feature>
<dbReference type="SFLD" id="SFLDF00027">
    <property type="entry name" value="p-type_atpase"/>
    <property type="match status" value="1"/>
</dbReference>
<dbReference type="SUPFAM" id="SSF55008">
    <property type="entry name" value="HMA, heavy metal-associated domain"/>
    <property type="match status" value="2"/>
</dbReference>
<feature type="transmembrane region" description="Helical" evidence="19">
    <location>
        <begin position="179"/>
        <end position="198"/>
    </location>
</feature>
<protein>
    <recommendedName>
        <fullName evidence="3">Copper-exporting P-type ATPase</fullName>
    </recommendedName>
    <alternativeName>
        <fullName evidence="17">Copper-exporting P-type ATPase A</fullName>
    </alternativeName>
    <alternativeName>
        <fullName evidence="18">Cu(+)-exporting ATPase</fullName>
    </alternativeName>
</protein>
<dbReference type="Proteomes" id="UP001560267">
    <property type="component" value="Unassembled WGS sequence"/>
</dbReference>
<comment type="subcellular location">
    <subcellularLocation>
        <location evidence="1">Cell membrane</location>
        <topology evidence="1">Multi-pass membrane protein</topology>
    </subcellularLocation>
</comment>
<dbReference type="PROSITE" id="PS00154">
    <property type="entry name" value="ATPASE_E1_E2"/>
    <property type="match status" value="1"/>
</dbReference>
<feature type="transmembrane region" description="Helical" evidence="19">
    <location>
        <begin position="795"/>
        <end position="813"/>
    </location>
</feature>
<dbReference type="PRINTS" id="PR00942">
    <property type="entry name" value="CUATPASEI"/>
</dbReference>
<evidence type="ECO:0000256" key="12">
    <source>
        <dbReference type="ARBA" id="ARBA00022967"/>
    </source>
</evidence>
<feature type="domain" description="HMA" evidence="20">
    <location>
        <begin position="11"/>
        <end position="76"/>
    </location>
</feature>
<dbReference type="EMBL" id="JBFSHR010000075">
    <property type="protein sequence ID" value="MEX6430717.1"/>
    <property type="molecule type" value="Genomic_DNA"/>
</dbReference>
<dbReference type="SUPFAM" id="SSF81653">
    <property type="entry name" value="Calcium ATPase, transduction domain A"/>
    <property type="match status" value="1"/>
</dbReference>
<dbReference type="Gene3D" id="3.30.70.100">
    <property type="match status" value="2"/>
</dbReference>
<dbReference type="InterPro" id="IPR044492">
    <property type="entry name" value="P_typ_ATPase_HD_dom"/>
</dbReference>
<evidence type="ECO:0000256" key="14">
    <source>
        <dbReference type="ARBA" id="ARBA00023008"/>
    </source>
</evidence>
<dbReference type="NCBIfam" id="TIGR01494">
    <property type="entry name" value="ATPase_P-type"/>
    <property type="match status" value="1"/>
</dbReference>
<dbReference type="PROSITE" id="PS50846">
    <property type="entry name" value="HMA_2"/>
    <property type="match status" value="2"/>
</dbReference>
<dbReference type="Gene3D" id="3.40.50.1000">
    <property type="entry name" value="HAD superfamily/HAD-like"/>
    <property type="match status" value="1"/>
</dbReference>
<dbReference type="NCBIfam" id="TIGR01511">
    <property type="entry name" value="ATPase-IB1_Cu"/>
    <property type="match status" value="1"/>
</dbReference>
<dbReference type="Gene3D" id="3.40.1110.10">
    <property type="entry name" value="Calcium-transporting ATPase, cytoplasmic domain N"/>
    <property type="match status" value="1"/>
</dbReference>
<dbReference type="PROSITE" id="PS01047">
    <property type="entry name" value="HMA_1"/>
    <property type="match status" value="2"/>
</dbReference>
<dbReference type="SUPFAM" id="SSF81665">
    <property type="entry name" value="Calcium ATPase, transmembrane domain M"/>
    <property type="match status" value="1"/>
</dbReference>
<keyword evidence="10 19" id="KW-0067">ATP-binding</keyword>
<comment type="similarity">
    <text evidence="2 19">Belongs to the cation transport ATPase (P-type) (TC 3.A.3) family. Type IB subfamily.</text>
</comment>
<evidence type="ECO:0000256" key="3">
    <source>
        <dbReference type="ARBA" id="ARBA00015102"/>
    </source>
</evidence>
<evidence type="ECO:0000256" key="16">
    <source>
        <dbReference type="ARBA" id="ARBA00023136"/>
    </source>
</evidence>
<dbReference type="PANTHER" id="PTHR43520">
    <property type="entry name" value="ATP7, ISOFORM B"/>
    <property type="match status" value="1"/>
</dbReference>
<feature type="transmembrane region" description="Helical" evidence="19">
    <location>
        <begin position="266"/>
        <end position="283"/>
    </location>
</feature>
<dbReference type="InterPro" id="IPR023214">
    <property type="entry name" value="HAD_sf"/>
</dbReference>
<evidence type="ECO:0000256" key="7">
    <source>
        <dbReference type="ARBA" id="ARBA00022737"/>
    </source>
</evidence>
<dbReference type="PRINTS" id="PR00119">
    <property type="entry name" value="CATATPASE"/>
</dbReference>
<feature type="transmembrane region" description="Helical" evidence="19">
    <location>
        <begin position="426"/>
        <end position="447"/>
    </location>
</feature>
<dbReference type="CDD" id="cd00371">
    <property type="entry name" value="HMA"/>
    <property type="match status" value="2"/>
</dbReference>
<evidence type="ECO:0000256" key="6">
    <source>
        <dbReference type="ARBA" id="ARBA00022723"/>
    </source>
</evidence>
<feature type="transmembrane region" description="Helical" evidence="19">
    <location>
        <begin position="459"/>
        <end position="481"/>
    </location>
</feature>
<reference evidence="21 22" key="1">
    <citation type="submission" date="2024-07" db="EMBL/GenBank/DDBJ databases">
        <title>Draft Genome Sequence of Ferrimicrobium acidiphilum Strain YE2023, Isolated from a Pulp of Bioleach Reactor.</title>
        <authorList>
            <person name="Elkina Y.A."/>
            <person name="Bulaeva A.G."/>
            <person name="Beletsky A.V."/>
            <person name="Mardanov A.V."/>
        </authorList>
    </citation>
    <scope>NUCLEOTIDE SEQUENCE [LARGE SCALE GENOMIC DNA]</scope>
    <source>
        <strain evidence="21 22">YE2023</strain>
    </source>
</reference>
<evidence type="ECO:0000313" key="21">
    <source>
        <dbReference type="EMBL" id="MEX6430717.1"/>
    </source>
</evidence>